<dbReference type="EMBL" id="CP000750">
    <property type="protein sequence ID" value="ABS01873.1"/>
    <property type="molecule type" value="Genomic_DNA"/>
</dbReference>
<dbReference type="InterPro" id="IPR036852">
    <property type="entry name" value="Peptidase_S8/S53_dom_sf"/>
</dbReference>
<accession>A6W4Y4</accession>
<evidence type="ECO:0000256" key="3">
    <source>
        <dbReference type="ARBA" id="ARBA00022801"/>
    </source>
</evidence>
<dbReference type="PROSITE" id="PS51892">
    <property type="entry name" value="SUBTILASE"/>
    <property type="match status" value="1"/>
</dbReference>
<evidence type="ECO:0000256" key="5">
    <source>
        <dbReference type="PROSITE-ProRule" id="PRU01240"/>
    </source>
</evidence>
<dbReference type="PRINTS" id="PR00723">
    <property type="entry name" value="SUBTILISIN"/>
</dbReference>
<comment type="similarity">
    <text evidence="1 5">Belongs to the peptidase S8 family.</text>
</comment>
<dbReference type="eggNOG" id="COG1404">
    <property type="taxonomic scope" value="Bacteria"/>
</dbReference>
<reference evidence="10" key="1">
    <citation type="journal article" date="2008" name="PLoS ONE">
        <title>Survival in nuclear waste, extreme resistance, and potential applications gleaned from the genome sequence of Kineococcus radiotolerans SRS30216.</title>
        <authorList>
            <person name="Bagwell C.E."/>
            <person name="Bhat S."/>
            <person name="Hawkins G.M."/>
            <person name="Smith B.W."/>
            <person name="Biswas T."/>
            <person name="Hoover T.R."/>
            <person name="Saunders E."/>
            <person name="Han C.S."/>
            <person name="Tsodikov O.V."/>
            <person name="Shimkets L.J."/>
        </authorList>
    </citation>
    <scope>NUCLEOTIDE SEQUENCE [LARGE SCALE GENOMIC DNA]</scope>
    <source>
        <strain evidence="10">ATCC BAA-149 / DSM 14245 / SRS30216</strain>
    </source>
</reference>
<sequence length="425" mass="42637">MPRPARPVAVSLALLALVLGPGSAARAVEAPPADGTGVVVDALRWVDGEPQLETRTATDARSAGRVVRELEADPDVTSAQVRTTYRLDPVGAGTLPERTLLASDPYLSYAYHLDSVHAYPAWTTTRGAGLTVAVLDSGVDATQPDLTDRVRDGGNFAEGTDIGEHGTEVATVVAGAYRNAHGAAGVAPEVEILAVRVCTPLGCPSNAVVEGIAAAVDAGADVLNLSLGGETYNRTTAAAVAYAIGKGVVVVASAGNSGDQGNPLEYPASYPGVVSVSASARDGSAAPWAQHNDLVDLSAPGEAIPAGEPGSAGRYPYVPVSGTSFSAPQVAAAAALVRAVAPRATVAEVEAVLRSTTTPQSWGPGYGTGMLDVAAAVAKARTTAAATAPAPTTTPAPAPTTTTPAPAVTVTRGARSARPVPVVRP</sequence>
<evidence type="ECO:0000259" key="8">
    <source>
        <dbReference type="Pfam" id="PF00082"/>
    </source>
</evidence>
<dbReference type="GO" id="GO:0004252">
    <property type="term" value="F:serine-type endopeptidase activity"/>
    <property type="evidence" value="ECO:0007669"/>
    <property type="project" value="UniProtKB-UniRule"/>
</dbReference>
<dbReference type="PANTHER" id="PTHR43806">
    <property type="entry name" value="PEPTIDASE S8"/>
    <property type="match status" value="1"/>
</dbReference>
<evidence type="ECO:0000256" key="1">
    <source>
        <dbReference type="ARBA" id="ARBA00011073"/>
    </source>
</evidence>
<feature type="active site" description="Charge relay system" evidence="5">
    <location>
        <position position="165"/>
    </location>
</feature>
<dbReference type="InterPro" id="IPR023828">
    <property type="entry name" value="Peptidase_S8_Ser-AS"/>
</dbReference>
<evidence type="ECO:0000256" key="7">
    <source>
        <dbReference type="SAM" id="SignalP"/>
    </source>
</evidence>
<keyword evidence="10" id="KW-1185">Reference proteome</keyword>
<evidence type="ECO:0000256" key="6">
    <source>
        <dbReference type="SAM" id="MobiDB-lite"/>
    </source>
</evidence>
<feature type="domain" description="Peptidase S8/S53" evidence="8">
    <location>
        <begin position="127"/>
        <end position="361"/>
    </location>
</feature>
<dbReference type="SUPFAM" id="SSF52743">
    <property type="entry name" value="Subtilisin-like"/>
    <property type="match status" value="1"/>
</dbReference>
<keyword evidence="2 5" id="KW-0645">Protease</keyword>
<keyword evidence="4 5" id="KW-0720">Serine protease</keyword>
<name>A6W4Y4_KINRD</name>
<feature type="compositionally biased region" description="Low complexity" evidence="6">
    <location>
        <begin position="399"/>
        <end position="411"/>
    </location>
</feature>
<gene>
    <name evidence="9" type="ordered locus">Krad_0383</name>
</gene>
<dbReference type="PROSITE" id="PS00138">
    <property type="entry name" value="SUBTILASE_SER"/>
    <property type="match status" value="1"/>
</dbReference>
<feature type="active site" description="Charge relay system" evidence="5">
    <location>
        <position position="136"/>
    </location>
</feature>
<evidence type="ECO:0000256" key="4">
    <source>
        <dbReference type="ARBA" id="ARBA00022825"/>
    </source>
</evidence>
<evidence type="ECO:0000313" key="10">
    <source>
        <dbReference type="Proteomes" id="UP000001116"/>
    </source>
</evidence>
<dbReference type="Gene3D" id="3.40.50.200">
    <property type="entry name" value="Peptidase S8/S53 domain"/>
    <property type="match status" value="1"/>
</dbReference>
<evidence type="ECO:0000256" key="2">
    <source>
        <dbReference type="ARBA" id="ARBA00022670"/>
    </source>
</evidence>
<dbReference type="InterPro" id="IPR000209">
    <property type="entry name" value="Peptidase_S8/S53_dom"/>
</dbReference>
<proteinExistence type="inferred from homology"/>
<keyword evidence="7" id="KW-0732">Signal</keyword>
<dbReference type="HOGENOM" id="CLU_645259_0_0_11"/>
<keyword evidence="3 5" id="KW-0378">Hydrolase</keyword>
<dbReference type="Proteomes" id="UP000001116">
    <property type="component" value="Chromosome"/>
</dbReference>
<dbReference type="PANTHER" id="PTHR43806:SF11">
    <property type="entry name" value="CEREVISIN-RELATED"/>
    <property type="match status" value="1"/>
</dbReference>
<dbReference type="InterPro" id="IPR050131">
    <property type="entry name" value="Peptidase_S8_subtilisin-like"/>
</dbReference>
<feature type="signal peptide" evidence="7">
    <location>
        <begin position="1"/>
        <end position="27"/>
    </location>
</feature>
<feature type="region of interest" description="Disordered" evidence="6">
    <location>
        <begin position="385"/>
        <end position="425"/>
    </location>
</feature>
<feature type="active site" description="Charge relay system" evidence="5">
    <location>
        <position position="324"/>
    </location>
</feature>
<protein>
    <submittedName>
        <fullName evidence="9">Peptidase S8 and S53 subtilisin kexin sedolisin</fullName>
    </submittedName>
</protein>
<dbReference type="GO" id="GO:0006508">
    <property type="term" value="P:proteolysis"/>
    <property type="evidence" value="ECO:0007669"/>
    <property type="project" value="UniProtKB-KW"/>
</dbReference>
<feature type="chain" id="PRO_5002703996" evidence="7">
    <location>
        <begin position="28"/>
        <end position="425"/>
    </location>
</feature>
<dbReference type="AlphaFoldDB" id="A6W4Y4"/>
<dbReference type="RefSeq" id="WP_012085299.1">
    <property type="nucleotide sequence ID" value="NC_009664.2"/>
</dbReference>
<dbReference type="STRING" id="266940.Krad_0383"/>
<dbReference type="KEGG" id="kra:Krad_0383"/>
<dbReference type="OrthoDB" id="5240330at2"/>
<evidence type="ECO:0000313" key="9">
    <source>
        <dbReference type="EMBL" id="ABS01873.1"/>
    </source>
</evidence>
<dbReference type="Pfam" id="PF00082">
    <property type="entry name" value="Peptidase_S8"/>
    <property type="match status" value="1"/>
</dbReference>
<organism evidence="9 10">
    <name type="scientific">Kineococcus radiotolerans (strain ATCC BAA-149 / DSM 14245 / SRS30216)</name>
    <dbReference type="NCBI Taxonomy" id="266940"/>
    <lineage>
        <taxon>Bacteria</taxon>
        <taxon>Bacillati</taxon>
        <taxon>Actinomycetota</taxon>
        <taxon>Actinomycetes</taxon>
        <taxon>Kineosporiales</taxon>
        <taxon>Kineosporiaceae</taxon>
        <taxon>Kineococcus</taxon>
    </lineage>
</organism>
<dbReference type="InterPro" id="IPR015500">
    <property type="entry name" value="Peptidase_S8_subtilisin-rel"/>
</dbReference>